<comment type="subcellular location">
    <subcellularLocation>
        <location evidence="1">Virion</location>
    </subcellularLocation>
</comment>
<dbReference type="GeneID" id="6369703"/>
<protein>
    <submittedName>
        <fullName evidence="5">Coat protein P3</fullName>
    </submittedName>
</protein>
<dbReference type="GO" id="GO:0005198">
    <property type="term" value="F:structural molecule activity"/>
    <property type="evidence" value="ECO:0007669"/>
    <property type="project" value="InterPro"/>
</dbReference>
<keyword evidence="6" id="KW-1185">Reference proteome</keyword>
<evidence type="ECO:0000313" key="5">
    <source>
        <dbReference type="EMBL" id="ABV89768.1"/>
    </source>
</evidence>
<name>B3FHC1_9TOMB</name>
<dbReference type="Pfam" id="PF00894">
    <property type="entry name" value="Luteo_coat"/>
    <property type="match status" value="1"/>
</dbReference>
<dbReference type="EMBL" id="EU024678">
    <property type="protein sequence ID" value="ABV89768.1"/>
    <property type="molecule type" value="Genomic_RNA"/>
</dbReference>
<evidence type="ECO:0000313" key="6">
    <source>
        <dbReference type="Proteomes" id="UP000204276"/>
    </source>
</evidence>
<evidence type="ECO:0000256" key="3">
    <source>
        <dbReference type="ARBA" id="ARBA00022844"/>
    </source>
</evidence>
<dbReference type="InterPro" id="IPR001517">
    <property type="entry name" value="Luteo_coat"/>
</dbReference>
<evidence type="ECO:0000256" key="1">
    <source>
        <dbReference type="ARBA" id="ARBA00004328"/>
    </source>
</evidence>
<proteinExistence type="predicted"/>
<accession>B3FHC1</accession>
<reference evidence="5 6" key="1">
    <citation type="journal article" date="2008" name="Virology">
        <title>Rose spring dwarf-associated virus has RNA structural and gene-expression features like those of Barley yellow dwarf virus.</title>
        <authorList>
            <person name="Salem N.M."/>
            <person name="Miller W.A."/>
            <person name="Rowhani A."/>
            <person name="Golino D.A."/>
            <person name="Moyne A.L."/>
            <person name="Falk B.W."/>
        </authorList>
    </citation>
    <scope>NUCLEOTIDE SEQUENCE [LARGE SCALE GENOMIC DNA]</scope>
    <source>
        <strain evidence="5">California</strain>
    </source>
</reference>
<dbReference type="RefSeq" id="YP_001949739.1">
    <property type="nucleotide sequence ID" value="NC_010806.1"/>
</dbReference>
<keyword evidence="3" id="KW-0946">Virion</keyword>
<sequence>MSTVVVRQQARNNSRRNGQAQQAQGRSRQPNKARPVVVQVQPSRNGRRPRRRGGRRSSRRRGSRMASSRSHWEDYKFTINNLKASDAGVVKFGPSISQCSALKSGIFKSFHEFKITNLNVKYITHAASTTSGAFAVEVDTSCTQTTLKSYLQTVPVAKCGQFSWPAGKIRGTGWLPTPDPDKTPVDKDNQFFLLYAGNGPSSVAGQFVITARCWFQSPRE</sequence>
<dbReference type="Gene3D" id="2.60.120.20">
    <property type="match status" value="1"/>
</dbReference>
<evidence type="ECO:0000256" key="2">
    <source>
        <dbReference type="ARBA" id="ARBA00022561"/>
    </source>
</evidence>
<organism evidence="5 6">
    <name type="scientific">Rose spring dwarf-associated virus</name>
    <dbReference type="NCBI Taxonomy" id="474454"/>
    <lineage>
        <taxon>Viruses</taxon>
        <taxon>Riboviria</taxon>
        <taxon>Orthornavirae</taxon>
        <taxon>Kitrinoviricota</taxon>
        <taxon>Tolucaviricetes</taxon>
        <taxon>Tolivirales</taxon>
        <taxon>Tombusviridae</taxon>
        <taxon>Regressovirinae</taxon>
        <taxon>Luteovirus</taxon>
        <taxon>Luteovirus rosae</taxon>
    </lineage>
</organism>
<feature type="compositionally biased region" description="Basic residues" evidence="4">
    <location>
        <begin position="45"/>
        <end position="63"/>
    </location>
</feature>
<dbReference type="InterPro" id="IPR029053">
    <property type="entry name" value="Viral_coat"/>
</dbReference>
<dbReference type="PRINTS" id="PR00915">
    <property type="entry name" value="LUTEOGP1COAT"/>
</dbReference>
<keyword evidence="2 5" id="KW-0167">Capsid protein</keyword>
<feature type="region of interest" description="Disordered" evidence="4">
    <location>
        <begin position="1"/>
        <end position="70"/>
    </location>
</feature>
<dbReference type="OrthoDB" id="11083at10239"/>
<feature type="compositionally biased region" description="Low complexity" evidence="4">
    <location>
        <begin position="7"/>
        <end position="28"/>
    </location>
</feature>
<evidence type="ECO:0000256" key="4">
    <source>
        <dbReference type="SAM" id="MobiDB-lite"/>
    </source>
</evidence>
<dbReference type="Proteomes" id="UP000204276">
    <property type="component" value="Segment"/>
</dbReference>
<dbReference type="GO" id="GO:0019028">
    <property type="term" value="C:viral capsid"/>
    <property type="evidence" value="ECO:0007669"/>
    <property type="project" value="UniProtKB-KW"/>
</dbReference>